<feature type="domain" description="Surface-adhesin protein E-like" evidence="2">
    <location>
        <begin position="84"/>
        <end position="193"/>
    </location>
</feature>
<dbReference type="Pfam" id="PF16747">
    <property type="entry name" value="Adhesin_E"/>
    <property type="match status" value="1"/>
</dbReference>
<dbReference type="InterPro" id="IPR031939">
    <property type="entry name" value="Adhesin_E-like"/>
</dbReference>
<feature type="compositionally biased region" description="Low complexity" evidence="1">
    <location>
        <begin position="62"/>
        <end position="72"/>
    </location>
</feature>
<reference evidence="3 4" key="1">
    <citation type="submission" date="2019-09" db="EMBL/GenBank/DDBJ databases">
        <title>FDA dAtabase for Regulatory Grade micrObial Sequences (FDA-ARGOS): Supporting development and validation of Infectious Disease Dx tests.</title>
        <authorList>
            <person name="Sciortino C."/>
            <person name="Tallon L."/>
            <person name="Sadzewicz L."/>
            <person name="Vavikolanu K."/>
            <person name="Mehta A."/>
            <person name="Aluvathingal J."/>
            <person name="Nadendla S."/>
            <person name="Nandy P."/>
            <person name="Geyer C."/>
            <person name="Yan Y."/>
            <person name="Sichtig H."/>
        </authorList>
    </citation>
    <scope>NUCLEOTIDE SEQUENCE [LARGE SCALE GENOMIC DNA]</scope>
    <source>
        <strain evidence="3 4">FDAARGOS_664</strain>
    </source>
</reference>
<sequence length="193" mass="20538">MRMRQSGPAFSPVRTRAAPMSHSVRLAATAFAIAATCFTAVVHADDGMEMPGAMSGAMPRMGSTTGSTTGSGQVEAAPPDPQRWLPVLGTTGMVSYFDQTAVRRRGSEVGVVVVRNSPAGVIRTTSGETIRSSLKRMVLNCATSMYAVVEQTLYSKRFARGESIYTIHAPQLGKPQRAQTGTIAGELIDKLCR</sequence>
<proteinExistence type="predicted"/>
<evidence type="ECO:0000313" key="3">
    <source>
        <dbReference type="EMBL" id="QET06304.1"/>
    </source>
</evidence>
<feature type="region of interest" description="Disordered" evidence="1">
    <location>
        <begin position="53"/>
        <end position="80"/>
    </location>
</feature>
<dbReference type="AlphaFoldDB" id="A0A5P2HFD2"/>
<organism evidence="3 4">
    <name type="scientific">Cupriavidus pauculus</name>
    <dbReference type="NCBI Taxonomy" id="82633"/>
    <lineage>
        <taxon>Bacteria</taxon>
        <taxon>Pseudomonadati</taxon>
        <taxon>Pseudomonadota</taxon>
        <taxon>Betaproteobacteria</taxon>
        <taxon>Burkholderiales</taxon>
        <taxon>Burkholderiaceae</taxon>
        <taxon>Cupriavidus</taxon>
    </lineage>
</organism>
<dbReference type="EMBL" id="CP044067">
    <property type="protein sequence ID" value="QET06304.1"/>
    <property type="molecule type" value="Genomic_DNA"/>
</dbReference>
<dbReference type="OrthoDB" id="8962637at2"/>
<evidence type="ECO:0000313" key="4">
    <source>
        <dbReference type="Proteomes" id="UP000322822"/>
    </source>
</evidence>
<accession>A0A5P2HFD2</accession>
<dbReference type="Proteomes" id="UP000322822">
    <property type="component" value="Chromosome 2"/>
</dbReference>
<protein>
    <recommendedName>
        <fullName evidence="2">Surface-adhesin protein E-like domain-containing protein</fullName>
    </recommendedName>
</protein>
<evidence type="ECO:0000256" key="1">
    <source>
        <dbReference type="SAM" id="MobiDB-lite"/>
    </source>
</evidence>
<name>A0A5P2HFD2_9BURK</name>
<gene>
    <name evidence="3" type="ORF">FOB72_30870</name>
</gene>
<evidence type="ECO:0000259" key="2">
    <source>
        <dbReference type="Pfam" id="PF16747"/>
    </source>
</evidence>